<reference evidence="3" key="1">
    <citation type="submission" date="2023-09" db="EMBL/GenBank/DDBJ databases">
        <authorList>
            <person name="Li S."/>
            <person name="Li X."/>
            <person name="Zhang C."/>
            <person name="Zhao Z."/>
        </authorList>
    </citation>
    <scope>NUCLEOTIDE SEQUENCE [LARGE SCALE GENOMIC DNA]</scope>
    <source>
        <strain evidence="3">SQ345</strain>
    </source>
</reference>
<dbReference type="RefSeq" id="WP_348387067.1">
    <property type="nucleotide sequence ID" value="NZ_CP134146.1"/>
</dbReference>
<feature type="domain" description="CYTH" evidence="1">
    <location>
        <begin position="2"/>
        <end position="206"/>
    </location>
</feature>
<accession>A0ABY9TGI8</accession>
<dbReference type="InterPro" id="IPR039013">
    <property type="entry name" value="YgiF"/>
</dbReference>
<organism evidence="2 3">
    <name type="scientific">Thalassotalea nanhaiensis</name>
    <dbReference type="NCBI Taxonomy" id="3065648"/>
    <lineage>
        <taxon>Bacteria</taxon>
        <taxon>Pseudomonadati</taxon>
        <taxon>Pseudomonadota</taxon>
        <taxon>Gammaproteobacteria</taxon>
        <taxon>Alteromonadales</taxon>
        <taxon>Colwelliaceae</taxon>
        <taxon>Thalassotalea</taxon>
    </lineage>
</organism>
<dbReference type="SMART" id="SM01118">
    <property type="entry name" value="CYTH"/>
    <property type="match status" value="1"/>
</dbReference>
<evidence type="ECO:0000313" key="2">
    <source>
        <dbReference type="EMBL" id="WNC67908.1"/>
    </source>
</evidence>
<evidence type="ECO:0000313" key="3">
    <source>
        <dbReference type="Proteomes" id="UP001248581"/>
    </source>
</evidence>
<dbReference type="PANTHER" id="PTHR39569">
    <property type="entry name" value="INORGANIC TRIPHOSPHATASE"/>
    <property type="match status" value="1"/>
</dbReference>
<sequence>MDTEIELKYLVLGDDIPAVITNLLNQLKLPFSCETKTLANCYFDTPNLALRKADIGLRIRQNNKGEIEQTIKTAGVTVGGLHQRPEYNIALDSADVNLALFSHEIWPTDFDVTSVQEQLTPLFDTNFTRMTWLITMPDKSQIELAFDQGEVRSSQSSELINEIELELVSGNANSIFTLAHSLISVLEMRPGTLSKAARGYGLVFGQTESHISSGSTVLAIDNDMTIAESFKAGFSECLTQLQQLVSQFVAKPNLQVLKDISDSLALARHGLWLYQDYLPCDKADPIRSQIKTILAELVWVEPARQIRELTTKKGNYRKKIEYSKNLLAELKNEKHQLIDFEQMGILLHSEAFNLLQLSMLEFIVNDLEEKQHETELLDLAPSWLSLNLGTLDKAIHHDKPLTVDEYIEKHHLIIRSLLTGSWFGGLYNVDKRMDFRGPWLDIHLGIDELETLTLLKDHLQQSSEEVPQKLICWLDDKVENLLCALEHCKAAALNLQPYWLK</sequence>
<keyword evidence="3" id="KW-1185">Reference proteome</keyword>
<dbReference type="InterPro" id="IPR023577">
    <property type="entry name" value="CYTH_domain"/>
</dbReference>
<dbReference type="PROSITE" id="PS51707">
    <property type="entry name" value="CYTH"/>
    <property type="match status" value="1"/>
</dbReference>
<dbReference type="Gene3D" id="2.40.320.10">
    <property type="entry name" value="Hypothetical Protein Pfu-838710-001"/>
    <property type="match status" value="1"/>
</dbReference>
<dbReference type="CDD" id="cd07756">
    <property type="entry name" value="CYTH-like_Pase_CHAD"/>
    <property type="match status" value="1"/>
</dbReference>
<proteinExistence type="predicted"/>
<dbReference type="SUPFAM" id="SSF55154">
    <property type="entry name" value="CYTH-like phosphatases"/>
    <property type="match status" value="1"/>
</dbReference>
<name>A0ABY9TGI8_9GAMM</name>
<gene>
    <name evidence="2" type="ORF">RI845_15445</name>
</gene>
<dbReference type="PANTHER" id="PTHR39569:SF1">
    <property type="entry name" value="INORGANIC TRIPHOSPHATASE"/>
    <property type="match status" value="1"/>
</dbReference>
<dbReference type="Pfam" id="PF01928">
    <property type="entry name" value="CYTH"/>
    <property type="match status" value="1"/>
</dbReference>
<dbReference type="Proteomes" id="UP001248581">
    <property type="component" value="Chromosome"/>
</dbReference>
<protein>
    <submittedName>
        <fullName evidence="2">CYTH domain-containing protein</fullName>
    </submittedName>
</protein>
<evidence type="ECO:0000259" key="1">
    <source>
        <dbReference type="PROSITE" id="PS51707"/>
    </source>
</evidence>
<dbReference type="EMBL" id="CP134146">
    <property type="protein sequence ID" value="WNC67908.1"/>
    <property type="molecule type" value="Genomic_DNA"/>
</dbReference>
<dbReference type="InterPro" id="IPR033469">
    <property type="entry name" value="CYTH-like_dom_sf"/>
</dbReference>